<protein>
    <submittedName>
        <fullName evidence="1">Uncharacterized protein</fullName>
    </submittedName>
</protein>
<comment type="caution">
    <text evidence="1">The sequence shown here is derived from an EMBL/GenBank/DDBJ whole genome shotgun (WGS) entry which is preliminary data.</text>
</comment>
<proteinExistence type="predicted"/>
<accession>A0A645BLX7</accession>
<name>A0A645BLX7_9ZZZZ</name>
<organism evidence="1">
    <name type="scientific">bioreactor metagenome</name>
    <dbReference type="NCBI Taxonomy" id="1076179"/>
    <lineage>
        <taxon>unclassified sequences</taxon>
        <taxon>metagenomes</taxon>
        <taxon>ecological metagenomes</taxon>
    </lineage>
</organism>
<evidence type="ECO:0000313" key="1">
    <source>
        <dbReference type="EMBL" id="MPM66182.1"/>
    </source>
</evidence>
<sequence>MGCRHGFWEDIGYIPNEIVKGGKTIVFITGSAY</sequence>
<reference evidence="1" key="1">
    <citation type="submission" date="2019-08" db="EMBL/GenBank/DDBJ databases">
        <authorList>
            <person name="Kucharzyk K."/>
            <person name="Murdoch R.W."/>
            <person name="Higgins S."/>
            <person name="Loffler F."/>
        </authorList>
    </citation>
    <scope>NUCLEOTIDE SEQUENCE</scope>
</reference>
<dbReference type="AlphaFoldDB" id="A0A645BLX7"/>
<gene>
    <name evidence="1" type="ORF">SDC9_113089</name>
</gene>
<dbReference type="EMBL" id="VSSQ01020934">
    <property type="protein sequence ID" value="MPM66182.1"/>
    <property type="molecule type" value="Genomic_DNA"/>
</dbReference>